<keyword evidence="2 5" id="KW-0245">EGF-like domain</keyword>
<dbReference type="Proteomes" id="UP000314986">
    <property type="component" value="Unassembled WGS sequence"/>
</dbReference>
<reference evidence="8" key="2">
    <citation type="journal article" date="2007" name="PLoS Biol.">
        <title>Survey sequencing and comparative analysis of the elephant shark (Callorhinchus milii) genome.</title>
        <authorList>
            <person name="Venkatesh B."/>
            <person name="Kirkness E.F."/>
            <person name="Loh Y.H."/>
            <person name="Halpern A.L."/>
            <person name="Lee A.P."/>
            <person name="Johnson J."/>
            <person name="Dandona N."/>
            <person name="Viswanathan L.D."/>
            <person name="Tay A."/>
            <person name="Venter J.C."/>
            <person name="Strausberg R.L."/>
            <person name="Brenner S."/>
        </authorList>
    </citation>
    <scope>NUCLEOTIDE SEQUENCE [LARGE SCALE GENOMIC DNA]</scope>
</reference>
<accession>A0A4W3IK21</accession>
<comment type="caution">
    <text evidence="5">Lacks conserved residue(s) required for the propagation of feature annotation.</text>
</comment>
<evidence type="ECO:0000256" key="4">
    <source>
        <dbReference type="ARBA" id="ARBA00023180"/>
    </source>
</evidence>
<dbReference type="PROSITE" id="PS00022">
    <property type="entry name" value="EGF_1"/>
    <property type="match status" value="1"/>
</dbReference>
<dbReference type="CDD" id="cd00054">
    <property type="entry name" value="EGF_CA"/>
    <property type="match status" value="1"/>
</dbReference>
<name>A0A4W3IK21_CALMI</name>
<evidence type="ECO:0000313" key="8">
    <source>
        <dbReference type="Proteomes" id="UP000314986"/>
    </source>
</evidence>
<sequence>MTCKSTEGRKLEKIIFTSSRLNRNCCQNGGTCILGSFCVCPKHFSGRNCEYDQHIRNCGSIPEGAWVPKGCTWCRCVYGILHCIEGKNSFTQSYPKVKVCIFYSNNVKLSFISF</sequence>
<evidence type="ECO:0000256" key="2">
    <source>
        <dbReference type="ARBA" id="ARBA00022536"/>
    </source>
</evidence>
<keyword evidence="8" id="KW-1185">Reference proteome</keyword>
<dbReference type="Pfam" id="PF09443">
    <property type="entry name" value="CFC"/>
    <property type="match status" value="1"/>
</dbReference>
<comment type="similarity">
    <text evidence="1">Belongs to the EGF-CFC (Cripto-1/FRL1/Cryptic) family.</text>
</comment>
<evidence type="ECO:0000256" key="3">
    <source>
        <dbReference type="ARBA" id="ARBA00023157"/>
    </source>
</evidence>
<dbReference type="InterPro" id="IPR000742">
    <property type="entry name" value="EGF"/>
</dbReference>
<organism evidence="7 8">
    <name type="scientific">Callorhinchus milii</name>
    <name type="common">Ghost shark</name>
    <dbReference type="NCBI Taxonomy" id="7868"/>
    <lineage>
        <taxon>Eukaryota</taxon>
        <taxon>Metazoa</taxon>
        <taxon>Chordata</taxon>
        <taxon>Craniata</taxon>
        <taxon>Vertebrata</taxon>
        <taxon>Chondrichthyes</taxon>
        <taxon>Holocephali</taxon>
        <taxon>Chimaeriformes</taxon>
        <taxon>Callorhinchidae</taxon>
        <taxon>Callorhinchus</taxon>
    </lineage>
</organism>
<keyword evidence="3 5" id="KW-1015">Disulfide bond</keyword>
<evidence type="ECO:0000256" key="1">
    <source>
        <dbReference type="ARBA" id="ARBA00007384"/>
    </source>
</evidence>
<reference evidence="7" key="4">
    <citation type="submission" date="2025-08" db="UniProtKB">
        <authorList>
            <consortium name="Ensembl"/>
        </authorList>
    </citation>
    <scope>IDENTIFICATION</scope>
</reference>
<dbReference type="Ensembl" id="ENSCMIT00000028262.1">
    <property type="protein sequence ID" value="ENSCMIP00000027821.1"/>
    <property type="gene ID" value="ENSCMIG00000012099.1"/>
</dbReference>
<dbReference type="GeneTree" id="ENSGT00940000162302"/>
<feature type="disulfide bond" evidence="5">
    <location>
        <begin position="40"/>
        <end position="49"/>
    </location>
</feature>
<feature type="domain" description="EGF-like" evidence="6">
    <location>
        <begin position="26"/>
        <end position="50"/>
    </location>
</feature>
<dbReference type="InterPro" id="IPR019011">
    <property type="entry name" value="Cryptic/Cripto_CFC-dom"/>
</dbReference>
<reference evidence="7" key="5">
    <citation type="submission" date="2025-09" db="UniProtKB">
        <authorList>
            <consortium name="Ensembl"/>
        </authorList>
    </citation>
    <scope>IDENTIFICATION</scope>
</reference>
<protein>
    <recommendedName>
        <fullName evidence="6">EGF-like domain-containing protein</fullName>
    </recommendedName>
</protein>
<evidence type="ECO:0000256" key="5">
    <source>
        <dbReference type="PROSITE-ProRule" id="PRU00076"/>
    </source>
</evidence>
<dbReference type="Gene3D" id="2.10.25.10">
    <property type="entry name" value="Laminin"/>
    <property type="match status" value="1"/>
</dbReference>
<reference evidence="8" key="1">
    <citation type="journal article" date="2006" name="Science">
        <title>Ancient noncoding elements conserved in the human genome.</title>
        <authorList>
            <person name="Venkatesh B."/>
            <person name="Kirkness E.F."/>
            <person name="Loh Y.H."/>
            <person name="Halpern A.L."/>
            <person name="Lee A.P."/>
            <person name="Johnson J."/>
            <person name="Dandona N."/>
            <person name="Viswanathan L.D."/>
            <person name="Tay A."/>
            <person name="Venter J.C."/>
            <person name="Strausberg R.L."/>
            <person name="Brenner S."/>
        </authorList>
    </citation>
    <scope>NUCLEOTIDE SEQUENCE [LARGE SCALE GENOMIC DNA]</scope>
</reference>
<dbReference type="SUPFAM" id="SSF57196">
    <property type="entry name" value="EGF/Laminin"/>
    <property type="match status" value="2"/>
</dbReference>
<proteinExistence type="inferred from homology"/>
<evidence type="ECO:0000259" key="6">
    <source>
        <dbReference type="PROSITE" id="PS50026"/>
    </source>
</evidence>
<dbReference type="FunFam" id="2.10.25.10:FF:000421">
    <property type="entry name" value="Teratocarcinoma-derived growth factor"/>
    <property type="match status" value="1"/>
</dbReference>
<evidence type="ECO:0000313" key="7">
    <source>
        <dbReference type="Ensembl" id="ENSCMIP00000027821.1"/>
    </source>
</evidence>
<keyword evidence="4" id="KW-0325">Glycoprotein</keyword>
<reference evidence="8" key="3">
    <citation type="journal article" date="2014" name="Nature">
        <title>Elephant shark genome provides unique insights into gnathostome evolution.</title>
        <authorList>
            <consortium name="International Elephant Shark Genome Sequencing Consortium"/>
            <person name="Venkatesh B."/>
            <person name="Lee A.P."/>
            <person name="Ravi V."/>
            <person name="Maurya A.K."/>
            <person name="Lian M.M."/>
            <person name="Swann J.B."/>
            <person name="Ohta Y."/>
            <person name="Flajnik M.F."/>
            <person name="Sutoh Y."/>
            <person name="Kasahara M."/>
            <person name="Hoon S."/>
            <person name="Gangu V."/>
            <person name="Roy S.W."/>
            <person name="Irimia M."/>
            <person name="Korzh V."/>
            <person name="Kondrychyn I."/>
            <person name="Lim Z.W."/>
            <person name="Tay B.H."/>
            <person name="Tohari S."/>
            <person name="Kong K.W."/>
            <person name="Ho S."/>
            <person name="Lorente-Galdos B."/>
            <person name="Quilez J."/>
            <person name="Marques-Bonet T."/>
            <person name="Raney B.J."/>
            <person name="Ingham P.W."/>
            <person name="Tay A."/>
            <person name="Hillier L.W."/>
            <person name="Minx P."/>
            <person name="Boehm T."/>
            <person name="Wilson R.K."/>
            <person name="Brenner S."/>
            <person name="Warren W.C."/>
        </authorList>
    </citation>
    <scope>NUCLEOTIDE SEQUENCE [LARGE SCALE GENOMIC DNA]</scope>
</reference>
<dbReference type="PROSITE" id="PS50026">
    <property type="entry name" value="EGF_3"/>
    <property type="match status" value="1"/>
</dbReference>
<dbReference type="GO" id="GO:0007165">
    <property type="term" value="P:signal transduction"/>
    <property type="evidence" value="ECO:0007669"/>
    <property type="project" value="UniProtKB-ARBA"/>
</dbReference>
<dbReference type="AlphaFoldDB" id="A0A4W3IK21"/>